<dbReference type="SUPFAM" id="SSF51215">
    <property type="entry name" value="Regulatory protein AraC"/>
    <property type="match status" value="1"/>
</dbReference>
<evidence type="ECO:0000256" key="2">
    <source>
        <dbReference type="ARBA" id="ARBA00023125"/>
    </source>
</evidence>
<keyword evidence="6" id="KW-1185">Reference proteome</keyword>
<dbReference type="EMBL" id="JAESWC010000001">
    <property type="protein sequence ID" value="MBL4934612.1"/>
    <property type="molecule type" value="Genomic_DNA"/>
</dbReference>
<dbReference type="InterPro" id="IPR018062">
    <property type="entry name" value="HTH_AraC-typ_CS"/>
</dbReference>
<dbReference type="InterPro" id="IPR018060">
    <property type="entry name" value="HTH_AraC"/>
</dbReference>
<dbReference type="Gene3D" id="1.10.10.60">
    <property type="entry name" value="Homeodomain-like"/>
    <property type="match status" value="2"/>
</dbReference>
<keyword evidence="2" id="KW-0238">DNA-binding</keyword>
<dbReference type="Proteomes" id="UP000632377">
    <property type="component" value="Unassembled WGS sequence"/>
</dbReference>
<sequence length="281" mass="32570">MKIVSAYFIKDDGNLVNTQNDIAINSCGRYELINLKEVKTFRPDGRDDFQLLYIAKGSANFCINGKEQVAKEGAVIIYYPGEDQNYYYNIEDCPIVYWIHFSGFDVIKILEENNLSNGNIFFIGINNSLTLIFDKIIKELQLTRMNYFQICNLFTKELMTLIGRYLIESGSDFHKQNKILEAAIDYFNEDFNKSINIKEYADRCNISCCWFIRSFKNYTGTTPAQYIINIRMDKAKSLLNSKSFTVSEVANIIGYDNPLYFSRIFKKNVGIAPTDYCMLRK</sequence>
<dbReference type="PANTHER" id="PTHR43280:SF30">
    <property type="entry name" value="MMSAB OPERON REGULATORY PROTEIN"/>
    <property type="match status" value="1"/>
</dbReference>
<dbReference type="PROSITE" id="PS01124">
    <property type="entry name" value="HTH_ARAC_FAMILY_2"/>
    <property type="match status" value="1"/>
</dbReference>
<keyword evidence="3" id="KW-0804">Transcription</keyword>
<feature type="domain" description="HTH araC/xylS-type" evidence="4">
    <location>
        <begin position="181"/>
        <end position="279"/>
    </location>
</feature>
<gene>
    <name evidence="5" type="ORF">JK636_02445</name>
</gene>
<evidence type="ECO:0000313" key="5">
    <source>
        <dbReference type="EMBL" id="MBL4934612.1"/>
    </source>
</evidence>
<evidence type="ECO:0000313" key="6">
    <source>
        <dbReference type="Proteomes" id="UP000632377"/>
    </source>
</evidence>
<evidence type="ECO:0000256" key="3">
    <source>
        <dbReference type="ARBA" id="ARBA00023163"/>
    </source>
</evidence>
<dbReference type="SMART" id="SM00342">
    <property type="entry name" value="HTH_ARAC"/>
    <property type="match status" value="1"/>
</dbReference>
<comment type="caution">
    <text evidence="5">The sequence shown here is derived from an EMBL/GenBank/DDBJ whole genome shotgun (WGS) entry which is preliminary data.</text>
</comment>
<evidence type="ECO:0000256" key="1">
    <source>
        <dbReference type="ARBA" id="ARBA00023015"/>
    </source>
</evidence>
<dbReference type="RefSeq" id="WP_202747240.1">
    <property type="nucleotide sequence ID" value="NZ_JAESWC010000001.1"/>
</dbReference>
<dbReference type="PRINTS" id="PR00032">
    <property type="entry name" value="HTHARAC"/>
</dbReference>
<dbReference type="Pfam" id="PF12833">
    <property type="entry name" value="HTH_18"/>
    <property type="match status" value="1"/>
</dbReference>
<evidence type="ECO:0000259" key="4">
    <source>
        <dbReference type="PROSITE" id="PS01124"/>
    </source>
</evidence>
<keyword evidence="1" id="KW-0805">Transcription regulation</keyword>
<accession>A0ABS1T775</accession>
<dbReference type="InterPro" id="IPR009057">
    <property type="entry name" value="Homeodomain-like_sf"/>
</dbReference>
<dbReference type="Pfam" id="PF02311">
    <property type="entry name" value="AraC_binding"/>
    <property type="match status" value="1"/>
</dbReference>
<reference evidence="5 6" key="1">
    <citation type="submission" date="2021-01" db="EMBL/GenBank/DDBJ databases">
        <title>Genome public.</title>
        <authorList>
            <person name="Liu C."/>
            <person name="Sun Q."/>
        </authorList>
    </citation>
    <scope>NUCLEOTIDE SEQUENCE [LARGE SCALE GENOMIC DNA]</scope>
    <source>
        <strain evidence="5 6">YIM B02515</strain>
    </source>
</reference>
<name>A0ABS1T775_9CLOT</name>
<protein>
    <submittedName>
        <fullName evidence="5">AraC family transcriptional regulator</fullName>
    </submittedName>
</protein>
<dbReference type="InterPro" id="IPR003313">
    <property type="entry name" value="AraC-bd"/>
</dbReference>
<organism evidence="5 6">
    <name type="scientific">Clostridium rhizosphaerae</name>
    <dbReference type="NCBI Taxonomy" id="2803861"/>
    <lineage>
        <taxon>Bacteria</taxon>
        <taxon>Bacillati</taxon>
        <taxon>Bacillota</taxon>
        <taxon>Clostridia</taxon>
        <taxon>Eubacteriales</taxon>
        <taxon>Clostridiaceae</taxon>
        <taxon>Clostridium</taxon>
    </lineage>
</organism>
<dbReference type="SUPFAM" id="SSF46689">
    <property type="entry name" value="Homeodomain-like"/>
    <property type="match status" value="2"/>
</dbReference>
<dbReference type="PANTHER" id="PTHR43280">
    <property type="entry name" value="ARAC-FAMILY TRANSCRIPTIONAL REGULATOR"/>
    <property type="match status" value="1"/>
</dbReference>
<dbReference type="Gene3D" id="2.60.120.280">
    <property type="entry name" value="Regulatory protein AraC"/>
    <property type="match status" value="1"/>
</dbReference>
<dbReference type="InterPro" id="IPR020449">
    <property type="entry name" value="Tscrpt_reg_AraC-type_HTH"/>
</dbReference>
<dbReference type="PROSITE" id="PS00041">
    <property type="entry name" value="HTH_ARAC_FAMILY_1"/>
    <property type="match status" value="1"/>
</dbReference>
<proteinExistence type="predicted"/>
<dbReference type="InterPro" id="IPR037923">
    <property type="entry name" value="HTH-like"/>
</dbReference>